<reference evidence="1" key="1">
    <citation type="submission" date="2021-03" db="EMBL/GenBank/DDBJ databases">
        <title>Evolutionary priming and transition to the ectomycorrhizal habit in an iconic lineage of mushroom-forming fungi: is preadaptation a requirement?</title>
        <authorList>
            <consortium name="DOE Joint Genome Institute"/>
            <person name="Looney B.P."/>
            <person name="Miyauchi S."/>
            <person name="Morin E."/>
            <person name="Drula E."/>
            <person name="Courty P.E."/>
            <person name="Chicoki N."/>
            <person name="Fauchery L."/>
            <person name="Kohler A."/>
            <person name="Kuo A."/>
            <person name="LaButti K."/>
            <person name="Pangilinan J."/>
            <person name="Lipzen A."/>
            <person name="Riley R."/>
            <person name="Andreopoulos W."/>
            <person name="He G."/>
            <person name="Johnson J."/>
            <person name="Barry K.W."/>
            <person name="Grigoriev I.V."/>
            <person name="Nagy L."/>
            <person name="Hibbett D."/>
            <person name="Henrissat B."/>
            <person name="Matheny P.B."/>
            <person name="Labbe J."/>
            <person name="Martin A.F."/>
        </authorList>
    </citation>
    <scope>NUCLEOTIDE SEQUENCE</scope>
    <source>
        <strain evidence="1">BPL698</strain>
    </source>
</reference>
<gene>
    <name evidence="1" type="ORF">F5148DRAFT_1365234</name>
</gene>
<dbReference type="Proteomes" id="UP001207468">
    <property type="component" value="Unassembled WGS sequence"/>
</dbReference>
<organism evidence="1 2">
    <name type="scientific">Russula earlei</name>
    <dbReference type="NCBI Taxonomy" id="71964"/>
    <lineage>
        <taxon>Eukaryota</taxon>
        <taxon>Fungi</taxon>
        <taxon>Dikarya</taxon>
        <taxon>Basidiomycota</taxon>
        <taxon>Agaricomycotina</taxon>
        <taxon>Agaricomycetes</taxon>
        <taxon>Russulales</taxon>
        <taxon>Russulaceae</taxon>
        <taxon>Russula</taxon>
    </lineage>
</organism>
<keyword evidence="2" id="KW-1185">Reference proteome</keyword>
<accession>A0ACC0ULS8</accession>
<protein>
    <submittedName>
        <fullName evidence="1">Uncharacterized protein</fullName>
    </submittedName>
</protein>
<name>A0ACC0ULS8_9AGAM</name>
<comment type="caution">
    <text evidence="1">The sequence shown here is derived from an EMBL/GenBank/DDBJ whole genome shotgun (WGS) entry which is preliminary data.</text>
</comment>
<evidence type="ECO:0000313" key="1">
    <source>
        <dbReference type="EMBL" id="KAI9512674.1"/>
    </source>
</evidence>
<dbReference type="EMBL" id="JAGFNK010000007">
    <property type="protein sequence ID" value="KAI9512674.1"/>
    <property type="molecule type" value="Genomic_DNA"/>
</dbReference>
<evidence type="ECO:0000313" key="2">
    <source>
        <dbReference type="Proteomes" id="UP001207468"/>
    </source>
</evidence>
<proteinExistence type="predicted"/>
<sequence length="72" mass="8296">MDNVQQTETIHEYEHLWYIPIVLLALFHQNLPCLNLKWCLDNSISSKVTTPMSTQDLASVLISAPQKKRSKN</sequence>